<feature type="transmembrane region" description="Helical" evidence="3">
    <location>
        <begin position="568"/>
        <end position="589"/>
    </location>
</feature>
<keyword evidence="3" id="KW-0472">Membrane</keyword>
<organism evidence="5 6">
    <name type="scientific">Rhizoctonia solani</name>
    <dbReference type="NCBI Taxonomy" id="456999"/>
    <lineage>
        <taxon>Eukaryota</taxon>
        <taxon>Fungi</taxon>
        <taxon>Dikarya</taxon>
        <taxon>Basidiomycota</taxon>
        <taxon>Agaricomycotina</taxon>
        <taxon>Agaricomycetes</taxon>
        <taxon>Cantharellales</taxon>
        <taxon>Ceratobasidiaceae</taxon>
        <taxon>Rhizoctonia</taxon>
    </lineage>
</organism>
<dbReference type="Proteomes" id="UP000663853">
    <property type="component" value="Unassembled WGS sequence"/>
</dbReference>
<dbReference type="InterPro" id="IPR010619">
    <property type="entry name" value="ThrE-like_N"/>
</dbReference>
<accession>A0A8H3H7P6</accession>
<feature type="domain" description="Threonine/serine exporter-like N-terminal" evidence="4">
    <location>
        <begin position="344"/>
        <end position="585"/>
    </location>
</feature>
<feature type="compositionally biased region" description="Basic and acidic residues" evidence="2">
    <location>
        <begin position="117"/>
        <end position="129"/>
    </location>
</feature>
<dbReference type="Pfam" id="PF06738">
    <property type="entry name" value="ThrE"/>
    <property type="match status" value="1"/>
</dbReference>
<evidence type="ECO:0000313" key="6">
    <source>
        <dbReference type="Proteomes" id="UP000663853"/>
    </source>
</evidence>
<dbReference type="EMBL" id="CAJMXA010002670">
    <property type="protein sequence ID" value="CAE6485555.1"/>
    <property type="molecule type" value="Genomic_DNA"/>
</dbReference>
<dbReference type="AlphaFoldDB" id="A0A8H3H7P6"/>
<feature type="transmembrane region" description="Helical" evidence="3">
    <location>
        <begin position="741"/>
        <end position="765"/>
    </location>
</feature>
<reference evidence="5" key="1">
    <citation type="submission" date="2021-01" db="EMBL/GenBank/DDBJ databases">
        <authorList>
            <person name="Kaushik A."/>
        </authorList>
    </citation>
    <scope>NUCLEOTIDE SEQUENCE</scope>
    <source>
        <strain evidence="5">AG6-10EEA</strain>
    </source>
</reference>
<proteinExistence type="inferred from homology"/>
<evidence type="ECO:0000256" key="3">
    <source>
        <dbReference type="SAM" id="Phobius"/>
    </source>
</evidence>
<dbReference type="PANTHER" id="PTHR31082">
    <property type="entry name" value="PHEROMONE-REGULATED MEMBRANE PROTEIN 10"/>
    <property type="match status" value="1"/>
</dbReference>
<keyword evidence="3" id="KW-0812">Transmembrane</keyword>
<feature type="region of interest" description="Disordered" evidence="2">
    <location>
        <begin position="1"/>
        <end position="227"/>
    </location>
</feature>
<dbReference type="PANTHER" id="PTHR31082:SF4">
    <property type="entry name" value="PHEROMONE-REGULATED MEMBRANE PROTEIN 10"/>
    <property type="match status" value="1"/>
</dbReference>
<feature type="transmembrane region" description="Helical" evidence="3">
    <location>
        <begin position="450"/>
        <end position="469"/>
    </location>
</feature>
<feature type="transmembrane region" description="Helical" evidence="3">
    <location>
        <begin position="717"/>
        <end position="734"/>
    </location>
</feature>
<dbReference type="InterPro" id="IPR051361">
    <property type="entry name" value="ThrE/Ser_Exporter"/>
</dbReference>
<name>A0A8H3H7P6_9AGAM</name>
<feature type="compositionally biased region" description="Polar residues" evidence="2">
    <location>
        <begin position="136"/>
        <end position="147"/>
    </location>
</feature>
<feature type="transmembrane region" description="Helical" evidence="3">
    <location>
        <begin position="661"/>
        <end position="680"/>
    </location>
</feature>
<feature type="compositionally biased region" description="Basic and acidic residues" evidence="2">
    <location>
        <begin position="44"/>
        <end position="57"/>
    </location>
</feature>
<feature type="transmembrane region" description="Helical" evidence="3">
    <location>
        <begin position="785"/>
        <end position="807"/>
    </location>
</feature>
<evidence type="ECO:0000256" key="2">
    <source>
        <dbReference type="SAM" id="MobiDB-lite"/>
    </source>
</evidence>
<dbReference type="GO" id="GO:0022857">
    <property type="term" value="F:transmembrane transporter activity"/>
    <property type="evidence" value="ECO:0007669"/>
    <property type="project" value="InterPro"/>
</dbReference>
<gene>
    <name evidence="5" type="ORF">RDB_LOCUS94592</name>
</gene>
<sequence>MSQHPLARRDTRVRFSIDDGNPQAGDNPPGDGEHRQSNSFPVIHPEHVHVPRAHDPVSHLGRSTWSQPGPFSPPQGYYPNPYFDGQWNGRGHGTGSVQAARPMPPGSRFSLDETDETEPRNAPEIDHPLHPPQGRTKPQQSSDPSMQNRDDPYENEGDATGRAISNHPSGANGAEPSLRHPVPPQNVLRSAMRRSYSEDFSTPGVARAASGSTLEAGTQAPRGQPGVFSNLMQSYGFSGRTSEGSVSTAIDSRYQSQAVSRANSNDSVGALLRLRRMRRRDSALSLGGDALLDDDDPRVTGVKPNRIDDENKARETFKDSLKLDKLGDPTIVLNVNTVPDRQKFILRLAKALMTYGAPSHRIESQLIAAARVLEVDASFVHLPSIIIAAFGDPASNQSETHFVKSSGGLDLGKLHTTHTIYRKVVHDEIGAKDGTLELTKLMRQKPIYGLRIRCVLALLCSAIICPVGFGGSFADMWIAGCAGATICWLQLHAASKSALYSNVFEISAAMMVSFVARGLSSIPSGIFCYSAISSAGVVLILPGYMVLCSSLELASKNLISGSVKMVYAIVYSLFLGFSLTIGSDLYFLVDTSARHRREAATAALDSQVIIHGQFRSDNTTVFPFNGTFIFKNATIDTPSTSHYQAKGCYRDPNWPWYLQDLPMWTLFILVPLFSLFGSFASMQPLKSTQLPVMVFISCAAFAANKAANRYIFNRSDVVSAIGAFVVGVLGNLYSRVFRGTAFVVMVNGIGFLIPSGIAAAGGLAQNYRGSEGDQYSSGLSLGFRMVQVAIGVTVGLFGSGLIVYSFGSRKRGALFAF</sequence>
<comment type="similarity">
    <text evidence="1">Belongs to the ThrE exporter (TC 2.A.79) family.</text>
</comment>
<evidence type="ECO:0000259" key="4">
    <source>
        <dbReference type="Pfam" id="PF06738"/>
    </source>
</evidence>
<keyword evidence="3" id="KW-1133">Transmembrane helix</keyword>
<protein>
    <recommendedName>
        <fullName evidence="4">Threonine/serine exporter-like N-terminal domain-containing protein</fullName>
    </recommendedName>
</protein>
<comment type="caution">
    <text evidence="5">The sequence shown here is derived from an EMBL/GenBank/DDBJ whole genome shotgun (WGS) entry which is preliminary data.</text>
</comment>
<feature type="transmembrane region" description="Helical" evidence="3">
    <location>
        <begin position="498"/>
        <end position="516"/>
    </location>
</feature>
<evidence type="ECO:0000256" key="1">
    <source>
        <dbReference type="ARBA" id="ARBA00034125"/>
    </source>
</evidence>
<feature type="transmembrane region" description="Helical" evidence="3">
    <location>
        <begin position="522"/>
        <end position="547"/>
    </location>
</feature>
<evidence type="ECO:0000313" key="5">
    <source>
        <dbReference type="EMBL" id="CAE6485555.1"/>
    </source>
</evidence>
<feature type="compositionally biased region" description="Basic and acidic residues" evidence="2">
    <location>
        <begin position="7"/>
        <end position="17"/>
    </location>
</feature>